<evidence type="ECO:0000256" key="2">
    <source>
        <dbReference type="SAM" id="Phobius"/>
    </source>
</evidence>
<name>A0A6G2BBU1_9ACTN</name>
<dbReference type="Pfam" id="PF20087">
    <property type="entry name" value="DUF6479"/>
    <property type="match status" value="1"/>
</dbReference>
<feature type="region of interest" description="Disordered" evidence="1">
    <location>
        <begin position="48"/>
        <end position="120"/>
    </location>
</feature>
<feature type="transmembrane region" description="Helical" evidence="2">
    <location>
        <begin position="20"/>
        <end position="42"/>
    </location>
</feature>
<comment type="caution">
    <text evidence="3">The sequence shown here is derived from an EMBL/GenBank/DDBJ whole genome shotgun (WGS) entry which is preliminary data.</text>
</comment>
<evidence type="ECO:0000313" key="3">
    <source>
        <dbReference type="EMBL" id="MTE19372.1"/>
    </source>
</evidence>
<dbReference type="RefSeq" id="WP_155070743.1">
    <property type="nucleotide sequence ID" value="NZ_WIXO01000001.1"/>
</dbReference>
<accession>A0A6G2BBU1</accession>
<sequence length="120" mass="12743">MNGIHAAEHIPLAASDLTIGIGPLVAGVLVASLLILAVVYGLRLLRRGDEGVSTPSEHPEKPIGYEDGIREDDPVPSDGRRRYPHELQEHEDTHPVGPDDRRTWDPGSSGGFGSGGPGHT</sequence>
<evidence type="ECO:0008006" key="5">
    <source>
        <dbReference type="Google" id="ProtNLM"/>
    </source>
</evidence>
<dbReference type="EMBL" id="WIXO01000001">
    <property type="protein sequence ID" value="MTE19372.1"/>
    <property type="molecule type" value="Genomic_DNA"/>
</dbReference>
<feature type="compositionally biased region" description="Gly residues" evidence="1">
    <location>
        <begin position="108"/>
        <end position="120"/>
    </location>
</feature>
<proteinExistence type="predicted"/>
<dbReference type="OrthoDB" id="4248247at2"/>
<evidence type="ECO:0000256" key="1">
    <source>
        <dbReference type="SAM" id="MobiDB-lite"/>
    </source>
</evidence>
<organism evidence="3 4">
    <name type="scientific">Streptomyces taklimakanensis</name>
    <dbReference type="NCBI Taxonomy" id="2569853"/>
    <lineage>
        <taxon>Bacteria</taxon>
        <taxon>Bacillati</taxon>
        <taxon>Actinomycetota</taxon>
        <taxon>Actinomycetes</taxon>
        <taxon>Kitasatosporales</taxon>
        <taxon>Streptomycetaceae</taxon>
        <taxon>Streptomyces</taxon>
    </lineage>
</organism>
<keyword evidence="2" id="KW-0812">Transmembrane</keyword>
<keyword evidence="4" id="KW-1185">Reference proteome</keyword>
<reference evidence="3 4" key="1">
    <citation type="submission" date="2019-11" db="EMBL/GenBank/DDBJ databases">
        <authorList>
            <person name="Yuan L."/>
        </authorList>
    </citation>
    <scope>NUCLEOTIDE SEQUENCE [LARGE SCALE GENOMIC DNA]</scope>
    <source>
        <strain evidence="3 4">TRM43335</strain>
    </source>
</reference>
<keyword evidence="2" id="KW-1133">Transmembrane helix</keyword>
<feature type="compositionally biased region" description="Basic and acidic residues" evidence="1">
    <location>
        <begin position="57"/>
        <end position="104"/>
    </location>
</feature>
<dbReference type="Proteomes" id="UP000473014">
    <property type="component" value="Unassembled WGS sequence"/>
</dbReference>
<dbReference type="InterPro" id="IPR045513">
    <property type="entry name" value="DUF6479"/>
</dbReference>
<keyword evidence="2" id="KW-0472">Membrane</keyword>
<gene>
    <name evidence="3" type="ORF">F0L17_09575</name>
</gene>
<protein>
    <recommendedName>
        <fullName evidence="5">Secreted protein</fullName>
    </recommendedName>
</protein>
<evidence type="ECO:0000313" key="4">
    <source>
        <dbReference type="Proteomes" id="UP000473014"/>
    </source>
</evidence>
<dbReference type="AlphaFoldDB" id="A0A6G2BBU1"/>